<feature type="compositionally biased region" description="Gly residues" evidence="1">
    <location>
        <begin position="13"/>
        <end position="30"/>
    </location>
</feature>
<feature type="compositionally biased region" description="Gly residues" evidence="1">
    <location>
        <begin position="46"/>
        <end position="56"/>
    </location>
</feature>
<dbReference type="AlphaFoldDB" id="A0AAU8K1R6"/>
<sequence length="201" mass="19804">MSDQPQQPPGTPGPGWGTPGPGAPGSGTPGPGTPGTPGAPGPGTPGPGAGTPGGPAWGTPPPPPPPPPQPKSRFGRGCLVGCLISALVVVIVVVVVVLVVVNRDDNTDHPPAEDVSITSCAVDATTGFPQARLRIVNHSSKSSTYLIGVEFVNAAGTRISESAATTAALAPNQTAEATAGSLDRASGAITCRLTTVQRFAS</sequence>
<name>A0AAU8K1R6_9ACTN</name>
<gene>
    <name evidence="3" type="ORF">ABWK59_28805</name>
</gene>
<dbReference type="RefSeq" id="WP_354643556.1">
    <property type="nucleotide sequence ID" value="NZ_CP159872.1"/>
</dbReference>
<keyword evidence="2" id="KW-0812">Transmembrane</keyword>
<evidence type="ECO:0008006" key="4">
    <source>
        <dbReference type="Google" id="ProtNLM"/>
    </source>
</evidence>
<feature type="region of interest" description="Disordered" evidence="1">
    <location>
        <begin position="1"/>
        <end position="72"/>
    </location>
</feature>
<feature type="transmembrane region" description="Helical" evidence="2">
    <location>
        <begin position="78"/>
        <end position="101"/>
    </location>
</feature>
<feature type="compositionally biased region" description="Pro residues" evidence="1">
    <location>
        <begin position="31"/>
        <end position="45"/>
    </location>
</feature>
<dbReference type="KEGG" id="kcm:ABWK59_28805"/>
<accession>A0AAU8K1R6</accession>
<evidence type="ECO:0000256" key="1">
    <source>
        <dbReference type="SAM" id="MobiDB-lite"/>
    </source>
</evidence>
<reference evidence="3" key="1">
    <citation type="submission" date="2024-06" db="EMBL/GenBank/DDBJ databases">
        <title>The genome sequences of Kitasatospora sp. strain HUAS MG31.</title>
        <authorList>
            <person name="Mo P."/>
        </authorList>
    </citation>
    <scope>NUCLEOTIDE SEQUENCE</scope>
    <source>
        <strain evidence="3">HUAS MG31</strain>
    </source>
</reference>
<protein>
    <recommendedName>
        <fullName evidence="4">MmpS family membrane protein</fullName>
    </recommendedName>
</protein>
<proteinExistence type="predicted"/>
<keyword evidence="2" id="KW-0472">Membrane</keyword>
<dbReference type="EMBL" id="CP159872">
    <property type="protein sequence ID" value="XCM82624.1"/>
    <property type="molecule type" value="Genomic_DNA"/>
</dbReference>
<evidence type="ECO:0000256" key="2">
    <source>
        <dbReference type="SAM" id="Phobius"/>
    </source>
</evidence>
<keyword evidence="2" id="KW-1133">Transmembrane helix</keyword>
<feature type="compositionally biased region" description="Pro residues" evidence="1">
    <location>
        <begin position="58"/>
        <end position="70"/>
    </location>
</feature>
<organism evidence="3">
    <name type="scientific">Kitasatospora camelliae</name>
    <dbReference type="NCBI Taxonomy" id="3156397"/>
    <lineage>
        <taxon>Bacteria</taxon>
        <taxon>Bacillati</taxon>
        <taxon>Actinomycetota</taxon>
        <taxon>Actinomycetes</taxon>
        <taxon>Kitasatosporales</taxon>
        <taxon>Streptomycetaceae</taxon>
        <taxon>Kitasatospora</taxon>
    </lineage>
</organism>
<evidence type="ECO:0000313" key="3">
    <source>
        <dbReference type="EMBL" id="XCM82624.1"/>
    </source>
</evidence>
<feature type="compositionally biased region" description="Pro residues" evidence="1">
    <location>
        <begin position="1"/>
        <end position="12"/>
    </location>
</feature>